<accession>A0A0F9EXU4</accession>
<proteinExistence type="predicted"/>
<dbReference type="EMBL" id="LAZR01023341">
    <property type="protein sequence ID" value="KKL78829.1"/>
    <property type="molecule type" value="Genomic_DNA"/>
</dbReference>
<gene>
    <name evidence="1" type="ORF">LCGC14_2020940</name>
</gene>
<name>A0A0F9EXU4_9ZZZZ</name>
<reference evidence="1" key="1">
    <citation type="journal article" date="2015" name="Nature">
        <title>Complex archaea that bridge the gap between prokaryotes and eukaryotes.</title>
        <authorList>
            <person name="Spang A."/>
            <person name="Saw J.H."/>
            <person name="Jorgensen S.L."/>
            <person name="Zaremba-Niedzwiedzka K."/>
            <person name="Martijn J."/>
            <person name="Lind A.E."/>
            <person name="van Eijk R."/>
            <person name="Schleper C."/>
            <person name="Guy L."/>
            <person name="Ettema T.J."/>
        </authorList>
    </citation>
    <scope>NUCLEOTIDE SEQUENCE</scope>
</reference>
<dbReference type="AlphaFoldDB" id="A0A0F9EXU4"/>
<organism evidence="1">
    <name type="scientific">marine sediment metagenome</name>
    <dbReference type="NCBI Taxonomy" id="412755"/>
    <lineage>
        <taxon>unclassified sequences</taxon>
        <taxon>metagenomes</taxon>
        <taxon>ecological metagenomes</taxon>
    </lineage>
</organism>
<comment type="caution">
    <text evidence="1">The sequence shown here is derived from an EMBL/GenBank/DDBJ whole genome shotgun (WGS) entry which is preliminary data.</text>
</comment>
<protein>
    <submittedName>
        <fullName evidence="1">Uncharacterized protein</fullName>
    </submittedName>
</protein>
<sequence length="82" mass="8931">MGNSLNQDLEGKVVVLAKGSLRSEYHELKHRLFRVSGGFGAKSYTIGTALFGTFLADGDKGRMEGYDVERLATDEECATEVS</sequence>
<evidence type="ECO:0000313" key="1">
    <source>
        <dbReference type="EMBL" id="KKL78829.1"/>
    </source>
</evidence>